<dbReference type="PANTHER" id="PTHR48472:SF1">
    <property type="entry name" value="TC1-LIKE TRANSPOSASE DDE DOMAIN-CONTAINING PROTEIN"/>
    <property type="match status" value="1"/>
</dbReference>
<name>A0A166BRG8_9AGAM</name>
<dbReference type="SUPFAM" id="SSF46689">
    <property type="entry name" value="Homeodomain-like"/>
    <property type="match status" value="1"/>
</dbReference>
<evidence type="ECO:0000313" key="1">
    <source>
        <dbReference type="EMBL" id="KZP12911.1"/>
    </source>
</evidence>
<sequence>MPPYHISSDLKARIPVMSYELAYSVKEICGVLGVRKSLVYQVLQYHQVHRTVTPPGRRKAGHHRILTAVDIAFIRSLISLHHISYIDEIQEQLCSRQNVQVLIKTIVRTLCRLQLSNKDVSGRALEQNIEDRAVYMNRIADLAPDPNMLMFGDEASKDERTSARR</sequence>
<protein>
    <submittedName>
        <fullName evidence="1">Uncharacterized protein</fullName>
    </submittedName>
</protein>
<dbReference type="AlphaFoldDB" id="A0A166BRG8"/>
<dbReference type="InterPro" id="IPR009057">
    <property type="entry name" value="Homeodomain-like_sf"/>
</dbReference>
<accession>A0A166BRG8</accession>
<proteinExistence type="predicted"/>
<dbReference type="EMBL" id="KV417640">
    <property type="protein sequence ID" value="KZP12911.1"/>
    <property type="molecule type" value="Genomic_DNA"/>
</dbReference>
<gene>
    <name evidence="1" type="ORF">FIBSPDRAFT_754256</name>
</gene>
<dbReference type="OrthoDB" id="3012036at2759"/>
<reference evidence="1" key="1">
    <citation type="journal article" date="2016" name="Mol. Biol. Evol.">
        <title>Comparative Genomics of Early-Diverging Mushroom-Forming Fungi Provides Insights into the Origins of Lignocellulose Decay Capabilities.</title>
        <authorList>
            <person name="Nagy L.G."/>
            <person name="Riley R."/>
            <person name="Tritt A."/>
            <person name="Adam C."/>
            <person name="Daum C."/>
            <person name="Floudas D."/>
            <person name="Sun H."/>
            <person name="Yadav J.S."/>
            <person name="Pangilinan J."/>
            <person name="Larsson K.H."/>
            <person name="Matsuura K."/>
            <person name="Barry K."/>
            <person name="Labutti K."/>
            <person name="Kuo R."/>
            <person name="Ohm R.A."/>
            <person name="Bhattacharya S.S."/>
            <person name="Shirouzu T."/>
            <person name="Yoshinaga Y."/>
            <person name="Martin F.M."/>
            <person name="Grigoriev I.V."/>
            <person name="Hibbett D.S."/>
        </authorList>
    </citation>
    <scope>NUCLEOTIDE SEQUENCE [LARGE SCALE GENOMIC DNA]</scope>
    <source>
        <strain evidence="1">CBS 109695</strain>
    </source>
</reference>
<organism evidence="1">
    <name type="scientific">Athelia psychrophila</name>
    <dbReference type="NCBI Taxonomy" id="1759441"/>
    <lineage>
        <taxon>Eukaryota</taxon>
        <taxon>Fungi</taxon>
        <taxon>Dikarya</taxon>
        <taxon>Basidiomycota</taxon>
        <taxon>Agaricomycotina</taxon>
        <taxon>Agaricomycetes</taxon>
        <taxon>Agaricomycetidae</taxon>
        <taxon>Atheliales</taxon>
        <taxon>Atheliaceae</taxon>
        <taxon>Athelia</taxon>
    </lineage>
</organism>
<dbReference type="PANTHER" id="PTHR48472">
    <property type="entry name" value="TC1-LIKE TRANSPOSASE DDE DOMAIN-CONTAINING PROTEIN"/>
    <property type="match status" value="1"/>
</dbReference>